<evidence type="ECO:0000259" key="9">
    <source>
        <dbReference type="PROSITE" id="PS50113"/>
    </source>
</evidence>
<proteinExistence type="predicted"/>
<dbReference type="SMART" id="SM00387">
    <property type="entry name" value="HATPase_c"/>
    <property type="match status" value="1"/>
</dbReference>
<dbReference type="SUPFAM" id="SSF47384">
    <property type="entry name" value="Homodimeric domain of signal transducing histidine kinase"/>
    <property type="match status" value="1"/>
</dbReference>
<dbReference type="SMART" id="SM00388">
    <property type="entry name" value="HisKA"/>
    <property type="match status" value="1"/>
</dbReference>
<dbReference type="InterPro" id="IPR035965">
    <property type="entry name" value="PAS-like_dom_sf"/>
</dbReference>
<dbReference type="Proteomes" id="UP000318585">
    <property type="component" value="Unassembled WGS sequence"/>
</dbReference>
<dbReference type="RefSeq" id="WP_144070865.1">
    <property type="nucleotide sequence ID" value="NZ_VJZR01000002.1"/>
</dbReference>
<dbReference type="EMBL" id="VJZR01000002">
    <property type="protein sequence ID" value="TRX22802.1"/>
    <property type="molecule type" value="Genomic_DNA"/>
</dbReference>
<feature type="domain" description="PAC" evidence="9">
    <location>
        <begin position="486"/>
        <end position="539"/>
    </location>
</feature>
<organism evidence="10 11">
    <name type="scientific">Flavobacterium franklandianum</name>
    <dbReference type="NCBI Taxonomy" id="2594430"/>
    <lineage>
        <taxon>Bacteria</taxon>
        <taxon>Pseudomonadati</taxon>
        <taxon>Bacteroidota</taxon>
        <taxon>Flavobacteriia</taxon>
        <taxon>Flavobacteriales</taxon>
        <taxon>Flavobacteriaceae</taxon>
        <taxon>Flavobacterium</taxon>
    </lineage>
</organism>
<evidence type="ECO:0000256" key="3">
    <source>
        <dbReference type="ARBA" id="ARBA00022553"/>
    </source>
</evidence>
<evidence type="ECO:0000256" key="1">
    <source>
        <dbReference type="ARBA" id="ARBA00000085"/>
    </source>
</evidence>
<dbReference type="CDD" id="cd00130">
    <property type="entry name" value="PAS"/>
    <property type="match status" value="5"/>
</dbReference>
<evidence type="ECO:0000259" key="8">
    <source>
        <dbReference type="PROSITE" id="PS50112"/>
    </source>
</evidence>
<dbReference type="PROSITE" id="PS50113">
    <property type="entry name" value="PAC"/>
    <property type="match status" value="6"/>
</dbReference>
<dbReference type="SUPFAM" id="SSF55785">
    <property type="entry name" value="PYP-like sensor domain (PAS domain)"/>
    <property type="match status" value="6"/>
</dbReference>
<feature type="domain" description="PAS" evidence="8">
    <location>
        <begin position="152"/>
        <end position="222"/>
    </location>
</feature>
<dbReference type="InterPro" id="IPR005467">
    <property type="entry name" value="His_kinase_dom"/>
</dbReference>
<dbReference type="SUPFAM" id="SSF55874">
    <property type="entry name" value="ATPase domain of HSP90 chaperone/DNA topoisomerase II/histidine kinase"/>
    <property type="match status" value="1"/>
</dbReference>
<dbReference type="CDD" id="cd00082">
    <property type="entry name" value="HisKA"/>
    <property type="match status" value="1"/>
</dbReference>
<dbReference type="NCBIfam" id="TIGR00229">
    <property type="entry name" value="sensory_box"/>
    <property type="match status" value="5"/>
</dbReference>
<keyword evidence="5" id="KW-0418">Kinase</keyword>
<feature type="domain" description="Histidine kinase" evidence="7">
    <location>
        <begin position="953"/>
        <end position="1172"/>
    </location>
</feature>
<feature type="domain" description="PAC" evidence="9">
    <location>
        <begin position="881"/>
        <end position="935"/>
    </location>
</feature>
<dbReference type="Gene3D" id="3.30.450.20">
    <property type="entry name" value="PAS domain"/>
    <property type="match status" value="6"/>
</dbReference>
<keyword evidence="6" id="KW-0175">Coiled coil</keyword>
<dbReference type="Pfam" id="PF00512">
    <property type="entry name" value="HisKA"/>
    <property type="match status" value="1"/>
</dbReference>
<dbReference type="OrthoDB" id="9808408at2"/>
<dbReference type="CDD" id="cd00075">
    <property type="entry name" value="HATPase"/>
    <property type="match status" value="1"/>
</dbReference>
<dbReference type="GO" id="GO:0000155">
    <property type="term" value="F:phosphorelay sensor kinase activity"/>
    <property type="evidence" value="ECO:0007669"/>
    <property type="project" value="InterPro"/>
</dbReference>
<feature type="domain" description="PAS" evidence="8">
    <location>
        <begin position="811"/>
        <end position="881"/>
    </location>
</feature>
<dbReference type="InterPro" id="IPR004358">
    <property type="entry name" value="Sig_transdc_His_kin-like_C"/>
</dbReference>
<accession>A0A553CQK2</accession>
<dbReference type="PANTHER" id="PTHR43304">
    <property type="entry name" value="PHYTOCHROME-LIKE PROTEIN CPH1"/>
    <property type="match status" value="1"/>
</dbReference>
<keyword evidence="3" id="KW-0597">Phosphoprotein</keyword>
<evidence type="ECO:0000259" key="7">
    <source>
        <dbReference type="PROSITE" id="PS50109"/>
    </source>
</evidence>
<dbReference type="InterPro" id="IPR003594">
    <property type="entry name" value="HATPase_dom"/>
</dbReference>
<dbReference type="PRINTS" id="PR00344">
    <property type="entry name" value="BCTRLSENSOR"/>
</dbReference>
<evidence type="ECO:0000256" key="2">
    <source>
        <dbReference type="ARBA" id="ARBA00012438"/>
    </source>
</evidence>
<dbReference type="Pfam" id="PF02518">
    <property type="entry name" value="HATPase_c"/>
    <property type="match status" value="1"/>
</dbReference>
<dbReference type="InterPro" id="IPR013655">
    <property type="entry name" value="PAS_fold_3"/>
</dbReference>
<dbReference type="Gene3D" id="3.30.565.10">
    <property type="entry name" value="Histidine kinase-like ATPase, C-terminal domain"/>
    <property type="match status" value="1"/>
</dbReference>
<evidence type="ECO:0000256" key="5">
    <source>
        <dbReference type="ARBA" id="ARBA00022777"/>
    </source>
</evidence>
<dbReference type="SMART" id="SM00086">
    <property type="entry name" value="PAC"/>
    <property type="match status" value="5"/>
</dbReference>
<feature type="coiled-coil region" evidence="6">
    <location>
        <begin position="653"/>
        <end position="680"/>
    </location>
</feature>
<dbReference type="PANTHER" id="PTHR43304:SF1">
    <property type="entry name" value="PAC DOMAIN-CONTAINING PROTEIN"/>
    <property type="match status" value="1"/>
</dbReference>
<dbReference type="Gene3D" id="1.10.287.130">
    <property type="match status" value="1"/>
</dbReference>
<dbReference type="PROSITE" id="PS50112">
    <property type="entry name" value="PAS"/>
    <property type="match status" value="4"/>
</dbReference>
<dbReference type="InterPro" id="IPR001610">
    <property type="entry name" value="PAC"/>
</dbReference>
<dbReference type="InterPro" id="IPR036097">
    <property type="entry name" value="HisK_dim/P_sf"/>
</dbReference>
<feature type="domain" description="PAC" evidence="9">
    <location>
        <begin position="224"/>
        <end position="274"/>
    </location>
</feature>
<dbReference type="InterPro" id="IPR052162">
    <property type="entry name" value="Sensor_kinase/Photoreceptor"/>
</dbReference>
<dbReference type="Pfam" id="PF13426">
    <property type="entry name" value="PAS_9"/>
    <property type="match status" value="2"/>
</dbReference>
<keyword evidence="11" id="KW-1185">Reference proteome</keyword>
<dbReference type="EC" id="2.7.13.3" evidence="2"/>
<feature type="domain" description="PAC" evidence="9">
    <location>
        <begin position="744"/>
        <end position="795"/>
    </location>
</feature>
<name>A0A553CQK2_9FLAO</name>
<evidence type="ECO:0000256" key="6">
    <source>
        <dbReference type="SAM" id="Coils"/>
    </source>
</evidence>
<dbReference type="InterPro" id="IPR000014">
    <property type="entry name" value="PAS"/>
</dbReference>
<dbReference type="PROSITE" id="PS50109">
    <property type="entry name" value="HIS_KIN"/>
    <property type="match status" value="1"/>
</dbReference>
<comment type="catalytic activity">
    <reaction evidence="1">
        <text>ATP + protein L-histidine = ADP + protein N-phospho-L-histidine.</text>
        <dbReference type="EC" id="2.7.13.3"/>
    </reaction>
</comment>
<gene>
    <name evidence="10" type="ORF">FNW17_03275</name>
</gene>
<reference evidence="10 11" key="1">
    <citation type="submission" date="2019-07" db="EMBL/GenBank/DDBJ databases">
        <title>Novel species of Flavobacterium.</title>
        <authorList>
            <person name="Liu Q."/>
            <person name="Xin Y.-H."/>
        </authorList>
    </citation>
    <scope>NUCLEOTIDE SEQUENCE [LARGE SCALE GENOMIC DNA]</scope>
    <source>
        <strain evidence="10 11">LB3P56</strain>
    </source>
</reference>
<dbReference type="InterPro" id="IPR003661">
    <property type="entry name" value="HisK_dim/P_dom"/>
</dbReference>
<evidence type="ECO:0000313" key="11">
    <source>
        <dbReference type="Proteomes" id="UP000318585"/>
    </source>
</evidence>
<dbReference type="InterPro" id="IPR000700">
    <property type="entry name" value="PAS-assoc_C"/>
</dbReference>
<dbReference type="SMART" id="SM00091">
    <property type="entry name" value="PAS"/>
    <property type="match status" value="5"/>
</dbReference>
<protein>
    <recommendedName>
        <fullName evidence="2">histidine kinase</fullName>
        <ecNumber evidence="2">2.7.13.3</ecNumber>
    </recommendedName>
</protein>
<dbReference type="AlphaFoldDB" id="A0A553CQK2"/>
<feature type="domain" description="PAC" evidence="9">
    <location>
        <begin position="352"/>
        <end position="405"/>
    </location>
</feature>
<feature type="domain" description="PAS" evidence="8">
    <location>
        <begin position="670"/>
        <end position="712"/>
    </location>
</feature>
<dbReference type="InterPro" id="IPR036890">
    <property type="entry name" value="HATPase_C_sf"/>
</dbReference>
<keyword evidence="4" id="KW-0808">Transferase</keyword>
<comment type="caution">
    <text evidence="10">The sequence shown here is derived from an EMBL/GenBank/DDBJ whole genome shotgun (WGS) entry which is preliminary data.</text>
</comment>
<evidence type="ECO:0000256" key="4">
    <source>
        <dbReference type="ARBA" id="ARBA00022679"/>
    </source>
</evidence>
<feature type="domain" description="PAS" evidence="8">
    <location>
        <begin position="406"/>
        <end position="462"/>
    </location>
</feature>
<feature type="domain" description="PAC" evidence="9">
    <location>
        <begin position="617"/>
        <end position="669"/>
    </location>
</feature>
<evidence type="ECO:0000313" key="10">
    <source>
        <dbReference type="EMBL" id="TRX22802.1"/>
    </source>
</evidence>
<dbReference type="Pfam" id="PF08447">
    <property type="entry name" value="PAS_3"/>
    <property type="match status" value="3"/>
</dbReference>
<sequence>MNPEAYKLSDAINFQQEFNDILSFISEICEVPHVLISQVDNEVPIIKAQIGLELKSIPQEIVLNIISVIEQNTIITVSKNKVSTKKSFEFFIGFPLCNDDNLPVRTLCLFDVKSRKLSSIQLKTLSIAAKQIQSFLSQFQKNQDLLKLLKLKETQFQLFIDNSKEIFYELNTEGVIIYVSNNWTTFLGYELDEVIGKSISLFLHPEDLEIVTAFLNNKIEIGENKITYRILHKEGQYTWHTSSFKLSEKNGEIIYIGNCRDITEHIEIQQKILQQKEFYEKILDQVPTDVAAFDQDHRYLYLNQAAIKDNELRKFIIGKDDFEYAKHTGRDDSSAKKRRAKFLQAMEFKNLIQWEDCITSPYTGLTSYHTRKLNPVFHKDGTFEMMIGFGVDITQSKKAQEEILKSKQLLSSIMDNVAVGILVQGPESEILENNKAACEMLGLTNDQLIGKTSFDKLWKIIHLDGSDFLPEDNPVPMAIKLLKPVKNVVMGVYRPISMDMVWLLVDAIPVFDDSGILLYVVCSFNDITELKKIEDKLKISNERFTYSSEATSDAIWDWNILNDDIFVGASYSNLFGHKFKDNMIKGQVCENFVHPEDRKSCFINLENTLRNKTITKWSDEYRYLKSDGSYAYVHDKAIIIRDEKGKAIRMIGAMQDITNKKRLEDELRQSEEQFKGAFEHSPVGMALVDIEGYYTEVNDILCEMLGYSNQEMKSLTFQEITYYIDLEVDLEHKKSLDSGNTTNFNSEKRFIKKNNSLVWTYNSVSLVKNSKNETYYIVQIIDITKRKEIELQNKLLIEENNKNRTIQLNEAKNMYRFLAENSVDLICLHNLDTSFQYVSPSVINILGYTPEEMVGKSPMDYAHPEELKHLQDSFMGFIDEKVNDFTIARFLNKDGKYIWLETKANIIKEKGVNTGFQSSSRDVTTRKIEEEIIKKTLEKERELNELRSNLVSTVSHEFRTPMTTIRTSAELISIYLEGQTFEKKPRLEKQLMTITGEIDRIVELMNSVLTISRDDAGKTNFNPVSVDLKQLCIDVIETSFDNQKDGSKVQTFFKGTNFRVFADKNLMEYSIFNLLNNAFKYSVGSGNILMNLLTTSSKVVLEIIDFGIGIPDEDQPKLFNTFFRASNTNGISGTGLGLYIVKTFTEKNSGNIKLESNLGKGTKVSLQFPLQKP</sequence>